<dbReference type="Gene3D" id="3.40.50.150">
    <property type="entry name" value="Vaccinia Virus protein VP39"/>
    <property type="match status" value="1"/>
</dbReference>
<dbReference type="InterPro" id="IPR003356">
    <property type="entry name" value="DNA_methylase_A-5"/>
</dbReference>
<comment type="caution">
    <text evidence="2">The sequence shown here is derived from an EMBL/GenBank/DDBJ whole genome shotgun (WGS) entry which is preliminary data.</text>
</comment>
<proteinExistence type="predicted"/>
<dbReference type="PANTHER" id="PTHR42998">
    <property type="entry name" value="TYPE I RESTRICTION ENZYME HINDVIIP M PROTEIN-RELATED"/>
    <property type="match status" value="1"/>
</dbReference>
<dbReference type="InterPro" id="IPR052916">
    <property type="entry name" value="Type-I_RE_MTase_Subunit"/>
</dbReference>
<dbReference type="GO" id="GO:0008170">
    <property type="term" value="F:N-methyltransferase activity"/>
    <property type="evidence" value="ECO:0007669"/>
    <property type="project" value="InterPro"/>
</dbReference>
<feature type="domain" description="DNA methylase adenine-specific" evidence="1">
    <location>
        <begin position="296"/>
        <end position="481"/>
    </location>
</feature>
<evidence type="ECO:0000313" key="3">
    <source>
        <dbReference type="Proteomes" id="UP000236197"/>
    </source>
</evidence>
<evidence type="ECO:0000313" key="2">
    <source>
        <dbReference type="EMBL" id="PNV67663.1"/>
    </source>
</evidence>
<dbReference type="SUPFAM" id="SSF53335">
    <property type="entry name" value="S-adenosyl-L-methionine-dependent methyltransferases"/>
    <property type="match status" value="1"/>
</dbReference>
<sequence>MDTAQSIAERRSELDRRIRSALERLLADGDERARLLKAACADVLRACADGLRLRHLRSCANVGDTECVRLAARELPLRSGPYPLHLRGFQQASIDDFAMEGEALLVGAKGAVSTRDGKLLVVEAQGRFSASDQFHIVRPAPGDLPYLRCVLGALDAGRYAKGTNAARVIELADLRSAIVPWPQSEKRRQFAETMGLCERMGAEEFRGLLARAWMLAAHDVARLERADALPARTPLPRPREDRSDGTPAVDEGVLAVADGLLAALARTGEEPIDVVASTGSSTGGLADPESVHRSAVCVCFPPPNQGTWTNRAVDAADPRWVFSPPPRNKANFAWIQQTVACMEEDGCALMLLCNAALHTQSGREAAARRAWARSGLVEAVIALPGGLFADGRPPASLVIMRKGRRRADTLFVNALELGEARGIDPSGNVARRLPREAAQRIVGAFEAWAGGSGPCDEPGFCRAAAPGEVKANGCVLTPWTHV</sequence>
<evidence type="ECO:0000259" key="1">
    <source>
        <dbReference type="Pfam" id="PF02384"/>
    </source>
</evidence>
<accession>A0A2K2UBG5</accession>
<protein>
    <recommendedName>
        <fullName evidence="1">DNA methylase adenine-specific domain-containing protein</fullName>
    </recommendedName>
</protein>
<gene>
    <name evidence="2" type="ORF">C2L71_06340</name>
</gene>
<dbReference type="PANTHER" id="PTHR42998:SF1">
    <property type="entry name" value="TYPE I RESTRICTION ENZYME HINDI METHYLASE SUBUNIT"/>
    <property type="match status" value="1"/>
</dbReference>
<name>A0A2K2UBG5_9ACTN</name>
<dbReference type="InterPro" id="IPR029063">
    <property type="entry name" value="SAM-dependent_MTases_sf"/>
</dbReference>
<dbReference type="Pfam" id="PF02384">
    <property type="entry name" value="N6_Mtase"/>
    <property type="match status" value="1"/>
</dbReference>
<dbReference type="AlphaFoldDB" id="A0A2K2UBG5"/>
<reference evidence="3" key="1">
    <citation type="submission" date="2018-01" db="EMBL/GenBank/DDBJ databases">
        <title>Rubneribacter badeniensis gen. nov., sp. nov., and Colonibacter rubneri, gen. nov., sp. nov., WGS of new members of the Eggerthellaceae.</title>
        <authorList>
            <person name="Danylec N."/>
            <person name="Stoll D.A."/>
            <person name="Doetsch A."/>
            <person name="Kulling S.E."/>
            <person name="Huch M."/>
        </authorList>
    </citation>
    <scope>NUCLEOTIDE SEQUENCE [LARGE SCALE GENOMIC DNA]</scope>
    <source>
        <strain evidence="3">ResAG-96</strain>
    </source>
</reference>
<dbReference type="OrthoDB" id="9784823at2"/>
<organism evidence="2 3">
    <name type="scientific">Enteroscipio rubneri</name>
    <dbReference type="NCBI Taxonomy" id="2070686"/>
    <lineage>
        <taxon>Bacteria</taxon>
        <taxon>Bacillati</taxon>
        <taxon>Actinomycetota</taxon>
        <taxon>Coriobacteriia</taxon>
        <taxon>Eggerthellales</taxon>
        <taxon>Eggerthellaceae</taxon>
        <taxon>Enteroscipio</taxon>
    </lineage>
</organism>
<dbReference type="RefSeq" id="WP_103264948.1">
    <property type="nucleotide sequence ID" value="NZ_CABMLE010000006.1"/>
</dbReference>
<dbReference type="Proteomes" id="UP000236197">
    <property type="component" value="Unassembled WGS sequence"/>
</dbReference>
<dbReference type="EMBL" id="PPEK01000006">
    <property type="protein sequence ID" value="PNV67663.1"/>
    <property type="molecule type" value="Genomic_DNA"/>
</dbReference>
<dbReference type="GO" id="GO:0003677">
    <property type="term" value="F:DNA binding"/>
    <property type="evidence" value="ECO:0007669"/>
    <property type="project" value="InterPro"/>
</dbReference>
<keyword evidence="3" id="KW-1185">Reference proteome</keyword>